<keyword evidence="2" id="KW-1185">Reference proteome</keyword>
<organism evidence="1 2">
    <name type="scientific">Rhodocytophaga aerolata</name>
    <dbReference type="NCBI Taxonomy" id="455078"/>
    <lineage>
        <taxon>Bacteria</taxon>
        <taxon>Pseudomonadati</taxon>
        <taxon>Bacteroidota</taxon>
        <taxon>Cytophagia</taxon>
        <taxon>Cytophagales</taxon>
        <taxon>Rhodocytophagaceae</taxon>
        <taxon>Rhodocytophaga</taxon>
    </lineage>
</organism>
<name>A0ABT8R8Y3_9BACT</name>
<dbReference type="Proteomes" id="UP001168528">
    <property type="component" value="Unassembled WGS sequence"/>
</dbReference>
<evidence type="ECO:0000313" key="1">
    <source>
        <dbReference type="EMBL" id="MDO1448551.1"/>
    </source>
</evidence>
<dbReference type="EMBL" id="JAUKPO010000012">
    <property type="protein sequence ID" value="MDO1448551.1"/>
    <property type="molecule type" value="Genomic_DNA"/>
</dbReference>
<sequence>MKSIFRLVYVLLATSVVIACEKKEIIFEGPYHVRFTEPTASARESVNKPIQIAVHLVGPQRSEPITVRYTISGTARPGIDYRIEGEEGTVVIPARQSFGYITMRLLNNANNILESQDVTFNIIGVTPSDLQIGFSKDGIIGRSTTFTILDDCILNGSYTGILDGVDDVAPVSEIAITSSDCKEYVASNWNIGLIEYPSIAMNFTFIDNGDNTLTIPKQAEEVLSAPNDTIQGTGSVNPLNGRLTFNVEVLLKDQAGNDSSRIVVPITYIPE</sequence>
<proteinExistence type="predicted"/>
<evidence type="ECO:0008006" key="3">
    <source>
        <dbReference type="Google" id="ProtNLM"/>
    </source>
</evidence>
<accession>A0ABT8R8Y3</accession>
<comment type="caution">
    <text evidence="1">The sequence shown here is derived from an EMBL/GenBank/DDBJ whole genome shotgun (WGS) entry which is preliminary data.</text>
</comment>
<dbReference type="RefSeq" id="WP_302039352.1">
    <property type="nucleotide sequence ID" value="NZ_JAUKPO010000012.1"/>
</dbReference>
<evidence type="ECO:0000313" key="2">
    <source>
        <dbReference type="Proteomes" id="UP001168528"/>
    </source>
</evidence>
<dbReference type="SUPFAM" id="SSF141072">
    <property type="entry name" value="CalX-like"/>
    <property type="match status" value="1"/>
</dbReference>
<dbReference type="InterPro" id="IPR038081">
    <property type="entry name" value="CalX-like_sf"/>
</dbReference>
<protein>
    <recommendedName>
        <fullName evidence="3">Calx-beta domain-containing protein</fullName>
    </recommendedName>
</protein>
<gene>
    <name evidence="1" type="ORF">Q0590_19900</name>
</gene>
<dbReference type="PROSITE" id="PS51257">
    <property type="entry name" value="PROKAR_LIPOPROTEIN"/>
    <property type="match status" value="1"/>
</dbReference>
<dbReference type="Gene3D" id="2.60.40.2030">
    <property type="match status" value="1"/>
</dbReference>
<reference evidence="1" key="1">
    <citation type="submission" date="2023-07" db="EMBL/GenBank/DDBJ databases">
        <title>The genome sequence of Rhodocytophaga aerolata KACC 12507.</title>
        <authorList>
            <person name="Zhang X."/>
        </authorList>
    </citation>
    <scope>NUCLEOTIDE SEQUENCE</scope>
    <source>
        <strain evidence="1">KACC 12507</strain>
    </source>
</reference>